<evidence type="ECO:0000256" key="8">
    <source>
        <dbReference type="ARBA" id="ARBA00022840"/>
    </source>
</evidence>
<dbReference type="Proteomes" id="UP001597544">
    <property type="component" value="Unassembled WGS sequence"/>
</dbReference>
<comment type="pathway">
    <text evidence="1">Carbohydrate degradation; glycolysis; pyruvate from D-glyceraldehyde 3-phosphate: step 5/5.</text>
</comment>
<evidence type="ECO:0000256" key="6">
    <source>
        <dbReference type="ARBA" id="ARBA00022741"/>
    </source>
</evidence>
<dbReference type="EC" id="2.7.1.40" evidence="3"/>
<dbReference type="InterPro" id="IPR011037">
    <property type="entry name" value="Pyrv_Knase-like_insert_dom_sf"/>
</dbReference>
<dbReference type="InterPro" id="IPR015806">
    <property type="entry name" value="Pyrv_Knase_insert_dom_sf"/>
</dbReference>
<dbReference type="NCBIfam" id="NF011314">
    <property type="entry name" value="PRK14725.1"/>
    <property type="match status" value="1"/>
</dbReference>
<evidence type="ECO:0000259" key="12">
    <source>
        <dbReference type="Pfam" id="PF00224"/>
    </source>
</evidence>
<dbReference type="InterPro" id="IPR040442">
    <property type="entry name" value="Pyrv_kinase-like_dom_sf"/>
</dbReference>
<evidence type="ECO:0000256" key="1">
    <source>
        <dbReference type="ARBA" id="ARBA00004997"/>
    </source>
</evidence>
<dbReference type="Pfam" id="PF00224">
    <property type="entry name" value="PK"/>
    <property type="match status" value="2"/>
</dbReference>
<keyword evidence="8" id="KW-0067">ATP-binding</keyword>
<name>A0ABW5ILS3_9BACT</name>
<reference evidence="14" key="1">
    <citation type="journal article" date="2019" name="Int. J. Syst. Evol. Microbiol.">
        <title>The Global Catalogue of Microorganisms (GCM) 10K type strain sequencing project: providing services to taxonomists for standard genome sequencing and annotation.</title>
        <authorList>
            <consortium name="The Broad Institute Genomics Platform"/>
            <consortium name="The Broad Institute Genome Sequencing Center for Infectious Disease"/>
            <person name="Wu L."/>
            <person name="Ma J."/>
        </authorList>
    </citation>
    <scope>NUCLEOTIDE SEQUENCE [LARGE SCALE GENOMIC DNA]</scope>
    <source>
        <strain evidence="14">KCTC 42498</strain>
    </source>
</reference>
<comment type="similarity">
    <text evidence="2">Belongs to the pyruvate kinase family.</text>
</comment>
<keyword evidence="9" id="KW-0460">Magnesium</keyword>
<proteinExistence type="inferred from homology"/>
<accession>A0ABW5ILS3</accession>
<dbReference type="InterPro" id="IPR001697">
    <property type="entry name" value="Pyr_Knase"/>
</dbReference>
<evidence type="ECO:0000256" key="4">
    <source>
        <dbReference type="ARBA" id="ARBA00022679"/>
    </source>
</evidence>
<dbReference type="InterPro" id="IPR015813">
    <property type="entry name" value="Pyrv/PenolPyrv_kinase-like_dom"/>
</dbReference>
<organism evidence="13 14">
    <name type="scientific">Pontibacter locisalis</name>
    <dbReference type="NCBI Taxonomy" id="1719035"/>
    <lineage>
        <taxon>Bacteria</taxon>
        <taxon>Pseudomonadati</taxon>
        <taxon>Bacteroidota</taxon>
        <taxon>Cytophagia</taxon>
        <taxon>Cytophagales</taxon>
        <taxon>Hymenobacteraceae</taxon>
        <taxon>Pontibacter</taxon>
    </lineage>
</organism>
<dbReference type="Gene3D" id="2.40.33.10">
    <property type="entry name" value="PK beta-barrel domain-like"/>
    <property type="match status" value="2"/>
</dbReference>
<keyword evidence="6" id="KW-0547">Nucleotide-binding</keyword>
<gene>
    <name evidence="13" type="ORF">ACFSRY_12115</name>
</gene>
<dbReference type="EMBL" id="JBHULU010000015">
    <property type="protein sequence ID" value="MFD2514612.1"/>
    <property type="molecule type" value="Genomic_DNA"/>
</dbReference>
<keyword evidence="10" id="KW-0324">Glycolysis</keyword>
<evidence type="ECO:0000256" key="10">
    <source>
        <dbReference type="ARBA" id="ARBA00023152"/>
    </source>
</evidence>
<dbReference type="PANTHER" id="PTHR11817">
    <property type="entry name" value="PYRUVATE KINASE"/>
    <property type="match status" value="1"/>
</dbReference>
<dbReference type="GO" id="GO:0016301">
    <property type="term" value="F:kinase activity"/>
    <property type="evidence" value="ECO:0007669"/>
    <property type="project" value="UniProtKB-KW"/>
</dbReference>
<evidence type="ECO:0000256" key="11">
    <source>
        <dbReference type="ARBA" id="ARBA00023317"/>
    </source>
</evidence>
<sequence>MSQPNKQYEDLIAQLDHLYEEATALEKKFSNAITKVAPEFRKSATNLLHYLALRHHDIRELQEELSQLGLSSLGRAEGHVLASLQAVRNQLCQLASCTVVPKRLAVSFTENKKLLAEHTEALLGPRPKDRSTRIMVTIPGEAADSYELILRLLKAGMNCARINCAHDTKREWLKMVQHVKAARKETGLDCKILMDLMGPKLRTGPLKEGPKLAVLRPVQNDLGQTTEASRIWLAPPGTQAPKGTDASLPVSLEWLVQLQEGDKIHFTDTRGRKRSLSVIRKEKKGVLAHLFKTSYITTGTELQVRNSSVADRKIRVGNLPAIFSPIVLKKDNLLVLTKDQIPGEPAHYDAMGHVIQPAHIACTLPEVFSQVKEGQSILFNDGKIEGKIQEVDADQLLIKITSASDTGSKLRADQGINLPESRIHVQGLTEKDKHDLKFVTKYADIVNLSFVNQVENVEALYQELQNLKAKKKLGIMLKIETQEGFRNLPHLLLATMKNNPAGIMIARGDLAVECGWQRLAEVQEEILWLCEAAHMPVVWATQVLETLAKKGRPSRAEITDAAMAQRADCVMLNKGPHVVQAIELLHDILVRMQEHQNKKTSMLRSLHVSDLEALNA</sequence>
<dbReference type="RefSeq" id="WP_377507567.1">
    <property type="nucleotide sequence ID" value="NZ_JBHULU010000015.1"/>
</dbReference>
<comment type="caution">
    <text evidence="13">The sequence shown here is derived from an EMBL/GenBank/DDBJ whole genome shotgun (WGS) entry which is preliminary data.</text>
</comment>
<keyword evidence="11 13" id="KW-0670">Pyruvate</keyword>
<keyword evidence="4" id="KW-0808">Transferase</keyword>
<evidence type="ECO:0000256" key="7">
    <source>
        <dbReference type="ARBA" id="ARBA00022777"/>
    </source>
</evidence>
<keyword evidence="14" id="KW-1185">Reference proteome</keyword>
<keyword evidence="5" id="KW-0479">Metal-binding</keyword>
<feature type="domain" description="Pyruvate kinase barrel" evidence="12">
    <location>
        <begin position="356"/>
        <end position="573"/>
    </location>
</feature>
<evidence type="ECO:0000313" key="14">
    <source>
        <dbReference type="Proteomes" id="UP001597544"/>
    </source>
</evidence>
<evidence type="ECO:0000256" key="2">
    <source>
        <dbReference type="ARBA" id="ARBA00008663"/>
    </source>
</evidence>
<keyword evidence="7 13" id="KW-0418">Kinase</keyword>
<evidence type="ECO:0000256" key="3">
    <source>
        <dbReference type="ARBA" id="ARBA00012142"/>
    </source>
</evidence>
<evidence type="ECO:0000313" key="13">
    <source>
        <dbReference type="EMBL" id="MFD2514612.1"/>
    </source>
</evidence>
<evidence type="ECO:0000256" key="5">
    <source>
        <dbReference type="ARBA" id="ARBA00022723"/>
    </source>
</evidence>
<dbReference type="Gene3D" id="3.20.20.60">
    <property type="entry name" value="Phosphoenolpyruvate-binding domains"/>
    <property type="match status" value="2"/>
</dbReference>
<dbReference type="SUPFAM" id="SSF51621">
    <property type="entry name" value="Phosphoenolpyruvate/pyruvate domain"/>
    <property type="match status" value="1"/>
</dbReference>
<protein>
    <recommendedName>
        <fullName evidence="3">pyruvate kinase</fullName>
        <ecNumber evidence="3">2.7.1.40</ecNumber>
    </recommendedName>
</protein>
<evidence type="ECO:0000256" key="9">
    <source>
        <dbReference type="ARBA" id="ARBA00022842"/>
    </source>
</evidence>
<feature type="domain" description="Pyruvate kinase barrel" evidence="12">
    <location>
        <begin position="130"/>
        <end position="212"/>
    </location>
</feature>
<dbReference type="SUPFAM" id="SSF50800">
    <property type="entry name" value="PK beta-barrel domain-like"/>
    <property type="match status" value="1"/>
</dbReference>
<dbReference type="InterPro" id="IPR015793">
    <property type="entry name" value="Pyrv_Knase_brl"/>
</dbReference>